<feature type="binding site" evidence="10">
    <location>
        <position position="79"/>
    </location>
    <ligand>
        <name>Mn(2+)</name>
        <dbReference type="ChEBI" id="CHEBI:29035"/>
        <label>2</label>
    </ligand>
</feature>
<dbReference type="RefSeq" id="WP_249697553.1">
    <property type="nucleotide sequence ID" value="NZ_JAMFLX010000002.1"/>
</dbReference>
<dbReference type="Gene3D" id="3.60.21.10">
    <property type="match status" value="1"/>
</dbReference>
<evidence type="ECO:0000256" key="6">
    <source>
        <dbReference type="ARBA" id="ARBA00022801"/>
    </source>
</evidence>
<dbReference type="NCBIfam" id="TIGR01854">
    <property type="entry name" value="lipid_A_lpxH"/>
    <property type="match status" value="1"/>
</dbReference>
<comment type="caution">
    <text evidence="10">Lacks conserved residue(s) required for the propagation of feature annotation.</text>
</comment>
<keyword evidence="9 10" id="KW-0464">Manganese</keyword>
<dbReference type="Proteomes" id="UP001203338">
    <property type="component" value="Unassembled WGS sequence"/>
</dbReference>
<feature type="binding site" evidence="10">
    <location>
        <position position="160"/>
    </location>
    <ligand>
        <name>substrate</name>
    </ligand>
</feature>
<comment type="cofactor">
    <cofactor evidence="10">
        <name>Mn(2+)</name>
        <dbReference type="ChEBI" id="CHEBI:29035"/>
    </cofactor>
    <text evidence="10">Binds 2 Mn(2+) ions per subunit in a binuclear metal center.</text>
</comment>
<dbReference type="EC" id="3.6.1.54" evidence="10"/>
<dbReference type="GO" id="GO:0016787">
    <property type="term" value="F:hydrolase activity"/>
    <property type="evidence" value="ECO:0007669"/>
    <property type="project" value="UniProtKB-KW"/>
</dbReference>
<gene>
    <name evidence="10" type="primary">lpxH</name>
    <name evidence="12" type="ORF">M3P05_01960</name>
</gene>
<name>A0ABT0PBF9_9GAMM</name>
<feature type="binding site" evidence="10">
    <location>
        <position position="122"/>
    </location>
    <ligand>
        <name>substrate</name>
    </ligand>
</feature>
<evidence type="ECO:0000313" key="13">
    <source>
        <dbReference type="Proteomes" id="UP001203338"/>
    </source>
</evidence>
<feature type="binding site" evidence="10">
    <location>
        <position position="195"/>
    </location>
    <ligand>
        <name>substrate</name>
    </ligand>
</feature>
<dbReference type="InterPro" id="IPR010138">
    <property type="entry name" value="UDP-diacylglucosamine_Hdrlase"/>
</dbReference>
<dbReference type="PANTHER" id="PTHR34990:SF1">
    <property type="entry name" value="UDP-2,3-DIACYLGLUCOSAMINE HYDROLASE"/>
    <property type="match status" value="1"/>
</dbReference>
<evidence type="ECO:0000259" key="11">
    <source>
        <dbReference type="Pfam" id="PF00149"/>
    </source>
</evidence>
<evidence type="ECO:0000313" key="12">
    <source>
        <dbReference type="EMBL" id="MCL6268719.1"/>
    </source>
</evidence>
<feature type="binding site" evidence="10">
    <location>
        <position position="41"/>
    </location>
    <ligand>
        <name>Mn(2+)</name>
        <dbReference type="ChEBI" id="CHEBI:29035"/>
        <label>2</label>
    </ligand>
</feature>
<evidence type="ECO:0000256" key="1">
    <source>
        <dbReference type="ARBA" id="ARBA00022475"/>
    </source>
</evidence>
<dbReference type="EMBL" id="JAMFLX010000002">
    <property type="protein sequence ID" value="MCL6268719.1"/>
    <property type="molecule type" value="Genomic_DNA"/>
</dbReference>
<evidence type="ECO:0000256" key="7">
    <source>
        <dbReference type="ARBA" id="ARBA00023098"/>
    </source>
</evidence>
<feature type="binding site" evidence="10">
    <location>
        <position position="114"/>
    </location>
    <ligand>
        <name>Mn(2+)</name>
        <dbReference type="ChEBI" id="CHEBI:29035"/>
        <label>2</label>
    </ligand>
</feature>
<proteinExistence type="inferred from homology"/>
<keyword evidence="2 10" id="KW-0444">Lipid biosynthesis</keyword>
<dbReference type="InterPro" id="IPR004843">
    <property type="entry name" value="Calcineurin-like_PHP"/>
</dbReference>
<keyword evidence="13" id="KW-1185">Reference proteome</keyword>
<evidence type="ECO:0000256" key="2">
    <source>
        <dbReference type="ARBA" id="ARBA00022516"/>
    </source>
</evidence>
<comment type="catalytic activity">
    <reaction evidence="10">
        <text>UDP-2-N,3-O-bis[(3R)-3-hydroxytetradecanoyl]-alpha-D-glucosamine + H2O = 2-N,3-O-bis[(3R)-3-hydroxytetradecanoyl]-alpha-D-glucosaminyl 1-phosphate + UMP + 2 H(+)</text>
        <dbReference type="Rhea" id="RHEA:25213"/>
        <dbReference type="ChEBI" id="CHEBI:15377"/>
        <dbReference type="ChEBI" id="CHEBI:15378"/>
        <dbReference type="ChEBI" id="CHEBI:57865"/>
        <dbReference type="ChEBI" id="CHEBI:57957"/>
        <dbReference type="ChEBI" id="CHEBI:78847"/>
        <dbReference type="EC" id="3.6.1.54"/>
    </reaction>
</comment>
<comment type="similarity">
    <text evidence="10">Belongs to the LpxH family.</text>
</comment>
<comment type="caution">
    <text evidence="12">The sequence shown here is derived from an EMBL/GenBank/DDBJ whole genome shotgun (WGS) entry which is preliminary data.</text>
</comment>
<evidence type="ECO:0000256" key="9">
    <source>
        <dbReference type="ARBA" id="ARBA00023211"/>
    </source>
</evidence>
<evidence type="ECO:0000256" key="8">
    <source>
        <dbReference type="ARBA" id="ARBA00023136"/>
    </source>
</evidence>
<protein>
    <recommendedName>
        <fullName evidence="10">UDP-2,3-diacylglucosamine hydrolase</fullName>
        <ecNumber evidence="10">3.6.1.54</ecNumber>
    </recommendedName>
    <alternativeName>
        <fullName evidence="10">UDP-2,3-diacylglucosamine diphosphatase</fullName>
    </alternativeName>
</protein>
<feature type="domain" description="Calcineurin-like phosphoesterase" evidence="11">
    <location>
        <begin position="1"/>
        <end position="199"/>
    </location>
</feature>
<feature type="binding site" evidence="10">
    <location>
        <position position="10"/>
    </location>
    <ligand>
        <name>Mn(2+)</name>
        <dbReference type="ChEBI" id="CHEBI:29035"/>
        <label>1</label>
    </ligand>
</feature>
<dbReference type="PANTHER" id="PTHR34990">
    <property type="entry name" value="UDP-2,3-DIACYLGLUCOSAMINE HYDROLASE-RELATED"/>
    <property type="match status" value="1"/>
</dbReference>
<feature type="binding site" evidence="10">
    <location>
        <position position="195"/>
    </location>
    <ligand>
        <name>Mn(2+)</name>
        <dbReference type="ChEBI" id="CHEBI:29035"/>
        <label>2</label>
    </ligand>
</feature>
<comment type="subcellular location">
    <subcellularLocation>
        <location evidence="10">Cell inner membrane</location>
        <topology evidence="10">Peripheral membrane protein</topology>
        <orientation evidence="10">Cytoplasmic side</orientation>
    </subcellularLocation>
</comment>
<feature type="binding site" evidence="10">
    <location>
        <position position="167"/>
    </location>
    <ligand>
        <name>substrate</name>
    </ligand>
</feature>
<dbReference type="Pfam" id="PF00149">
    <property type="entry name" value="Metallophos"/>
    <property type="match status" value="1"/>
</dbReference>
<keyword evidence="1 10" id="KW-1003">Cell membrane</keyword>
<organism evidence="12 13">
    <name type="scientific">Parendozoicomonas callyspongiae</name>
    <dbReference type="NCBI Taxonomy" id="2942213"/>
    <lineage>
        <taxon>Bacteria</taxon>
        <taxon>Pseudomonadati</taxon>
        <taxon>Pseudomonadota</taxon>
        <taxon>Gammaproteobacteria</taxon>
        <taxon>Oceanospirillales</taxon>
        <taxon>Endozoicomonadaceae</taxon>
        <taxon>Parendozoicomonas</taxon>
    </lineage>
</organism>
<dbReference type="NCBIfam" id="NF003743">
    <property type="entry name" value="PRK05340.1"/>
    <property type="match status" value="1"/>
</dbReference>
<dbReference type="InterPro" id="IPR043461">
    <property type="entry name" value="LpxH-like"/>
</dbReference>
<keyword evidence="5 10" id="KW-0479">Metal-binding</keyword>
<feature type="binding site" evidence="10">
    <location>
        <position position="41"/>
    </location>
    <ligand>
        <name>Mn(2+)</name>
        <dbReference type="ChEBI" id="CHEBI:29035"/>
        <label>1</label>
    </ligand>
</feature>
<evidence type="ECO:0000256" key="10">
    <source>
        <dbReference type="HAMAP-Rule" id="MF_00575"/>
    </source>
</evidence>
<keyword evidence="4 10" id="KW-0441">Lipid A biosynthesis</keyword>
<feature type="binding site" evidence="10">
    <location>
        <begin position="79"/>
        <end position="80"/>
    </location>
    <ligand>
        <name>substrate</name>
    </ligand>
</feature>
<dbReference type="HAMAP" id="MF_00575">
    <property type="entry name" value="LpxH"/>
    <property type="match status" value="1"/>
</dbReference>
<evidence type="ECO:0000256" key="3">
    <source>
        <dbReference type="ARBA" id="ARBA00022519"/>
    </source>
</evidence>
<dbReference type="CDD" id="cd07398">
    <property type="entry name" value="MPP_YbbF-LpxH"/>
    <property type="match status" value="1"/>
</dbReference>
<comment type="pathway">
    <text evidence="10">Glycolipid biosynthesis; lipid IV(A) biosynthesis; lipid IV(A) from (3R)-3-hydroxytetradecanoyl-[acyl-carrier-protein] and UDP-N-acetyl-alpha-D-glucosamine: step 4/6.</text>
</comment>
<keyword evidence="7 10" id="KW-0443">Lipid metabolism</keyword>
<feature type="binding site" evidence="10">
    <location>
        <position position="197"/>
    </location>
    <ligand>
        <name>Mn(2+)</name>
        <dbReference type="ChEBI" id="CHEBI:29035"/>
        <label>1</label>
    </ligand>
</feature>
<reference evidence="12 13" key="1">
    <citation type="submission" date="2022-05" db="EMBL/GenBank/DDBJ databases">
        <authorList>
            <person name="Park J.-S."/>
        </authorList>
    </citation>
    <scope>NUCLEOTIDE SEQUENCE [LARGE SCALE GENOMIC DNA]</scope>
    <source>
        <strain evidence="12 13">2012CJ34-2</strain>
    </source>
</reference>
<keyword evidence="3 10" id="KW-0997">Cell inner membrane</keyword>
<keyword evidence="6 10" id="KW-0378">Hydrolase</keyword>
<comment type="function">
    <text evidence="10">Hydrolyzes the pyrophosphate bond of UDP-2,3-diacylglucosamine to yield 2,3-diacylglucosamine 1-phosphate (lipid X) and UMP by catalyzing the attack of water at the alpha-P atom. Involved in the biosynthesis of lipid A, a phosphorylated glycolipid that anchors the lipopolysaccharide to the outer membrane of the cell.</text>
</comment>
<feature type="binding site" evidence="10">
    <location>
        <position position="8"/>
    </location>
    <ligand>
        <name>Mn(2+)</name>
        <dbReference type="ChEBI" id="CHEBI:29035"/>
        <label>1</label>
    </ligand>
</feature>
<dbReference type="InterPro" id="IPR029052">
    <property type="entry name" value="Metallo-depent_PP-like"/>
</dbReference>
<keyword evidence="8 10" id="KW-0472">Membrane</keyword>
<sequence>MRSLFISDLHLTPGRPDITRAFLRFLEQDAPTARQLYILGDFFEYWIGDDVMDEFHLQIAGALRRLSEHGVSISFMHGNRDFLVGERFCQLAGCTALPDPSVILLAKEPVVLMHGDSLCTLDTSYIRFRKVVRNPLIQKLFLSFPKRMRRKLADRLREKSMSAAREKTEPSMDVTPEAVTDALTQYQSKTLIHGHTHKPAIHDLEDGQQRIVLGDWDTYGWVLEHNPNGFDLKKFTI</sequence>
<accession>A0ABT0PBF9</accession>
<evidence type="ECO:0000256" key="4">
    <source>
        <dbReference type="ARBA" id="ARBA00022556"/>
    </source>
</evidence>
<dbReference type="SUPFAM" id="SSF56300">
    <property type="entry name" value="Metallo-dependent phosphatases"/>
    <property type="match status" value="1"/>
</dbReference>
<evidence type="ECO:0000256" key="5">
    <source>
        <dbReference type="ARBA" id="ARBA00022723"/>
    </source>
</evidence>